<dbReference type="GO" id="GO:0031048">
    <property type="term" value="P:regulatory ncRNA-mediated heterochromatin formation"/>
    <property type="evidence" value="ECO:0007669"/>
    <property type="project" value="TreeGrafter"/>
</dbReference>
<evidence type="ECO:0000256" key="1">
    <source>
        <dbReference type="ARBA" id="ARBA00004123"/>
    </source>
</evidence>
<dbReference type="Proteomes" id="UP000053958">
    <property type="component" value="Unassembled WGS sequence"/>
</dbReference>
<feature type="compositionally biased region" description="Basic and acidic residues" evidence="4">
    <location>
        <begin position="1036"/>
        <end position="1053"/>
    </location>
</feature>
<protein>
    <recommendedName>
        <fullName evidence="7">DUF1740-domain-containing protein</fullName>
    </recommendedName>
</protein>
<evidence type="ECO:0000256" key="2">
    <source>
        <dbReference type="ARBA" id="ARBA00009265"/>
    </source>
</evidence>
<keyword evidence="6" id="KW-1185">Reference proteome</keyword>
<dbReference type="GO" id="GO:1902369">
    <property type="term" value="P:negative regulation of RNA catabolic process"/>
    <property type="evidence" value="ECO:0007669"/>
    <property type="project" value="TreeGrafter"/>
</dbReference>
<comment type="similarity">
    <text evidence="2">Belongs to the NRDE2 family.</text>
</comment>
<name>A0A0F4YP11_RASE3</name>
<evidence type="ECO:0000256" key="4">
    <source>
        <dbReference type="SAM" id="MobiDB-lite"/>
    </source>
</evidence>
<dbReference type="STRING" id="1408163.A0A0F4YP11"/>
<dbReference type="Pfam" id="PF08424">
    <property type="entry name" value="NRDE-2"/>
    <property type="match status" value="1"/>
</dbReference>
<dbReference type="InterPro" id="IPR013633">
    <property type="entry name" value="NRDE-2"/>
</dbReference>
<comment type="subcellular location">
    <subcellularLocation>
        <location evidence="1">Nucleus</location>
    </subcellularLocation>
</comment>
<accession>A0A0F4YP11</accession>
<gene>
    <name evidence="5" type="ORF">T310_6000</name>
</gene>
<evidence type="ECO:0008006" key="7">
    <source>
        <dbReference type="Google" id="ProtNLM"/>
    </source>
</evidence>
<dbReference type="OrthoDB" id="297219at2759"/>
<evidence type="ECO:0000313" key="6">
    <source>
        <dbReference type="Proteomes" id="UP000053958"/>
    </source>
</evidence>
<dbReference type="GeneID" id="25318320"/>
<dbReference type="AlphaFoldDB" id="A0A0F4YP11"/>
<sequence length="1064" mass="120669">MTALGTETDIGVIVTDRVPESAVETAIPTMRPGLGPRKRGPRYNVPQYHRVGKGRVLGLPAGFKIDRDHKDEATIVIRTDTDIWQGDGSRHKSKSVLSRGETKETRFFRVRRETASDASDARKDFLPLSSEGSRKRRKLLGDFSAMDTSDSEAEKYAYRSIHGKAKPEQDIGSDLEIESASDLSENDGVVLNWEQEVRQRNSELSRRVEEHPEDIDAWLELIKHQDALLSGSREETRQLTAAEKRSLADIKLSLYEKAIKKVGANPAKDRLLLGYLEEGAKLWDFKKLSEQWHDVLKRNSRAIFVDCMKLNASSPDSPEKAVIHAYLFLRMTLFMREAGFLELANGLWQAVLEFTFFRPEEFKRDSGERALTAFMDFWDSEVARIGEEGAKGWNSDDNASLEPRISASQSRVVPGSLFASWLESETVQRRNARLPARTLDEGEDDDPYRVVLSSDIQDFLPYFTDWKSPDVLIESFLCFCRLPPLASPTLSETSRSWSGDPFLRNELVESPDSALVEMLSTRQSEPHHSPKVLDSPPLQNVIHSLDTLFAEKDRWFSSLATWKTLVFSDYSPIDPDWVRRALRLLVDASPADDALAEYVLAVEFVCDAKEAKKYAKSLLKRRSASLRLYNVYALMECQSGNSASAAHVWATTLSMSTSISDVQKLEYGPLWRTWVWESLDGRKQGEAVQLLLAIPGYTVDLKSLGDAPTSRIASPAELLKSQRFLSESQEHSLAVQNYRAFVAWTDCLALLLYLTRSSDLGAAVDVYKSASERLAHVPQISKASVSYVDELLHQSRARLLYHHVVASHAYKPAQIRTLLHESISHFPHNTMFLSLYAWNESRFRIDERVRDVLRDITQDVRKHDTGQSVPVTSHLFAIFHEIHRPVYSGSTLHSARAAFERAIGDPAFWTGGRSGLADNTNTGQSSLSLWKLYVLFELRHRDMRRAKDVFYRGMRACPWSKDLLLLAFRHLRGEDGGMGFDELRRVYNVLEDKELRIHVEIDEATFGKAEAIFVRERMMRDGNNPNTMISKSTRFGPDHQQSRARDLPIHLPEDADSGSEDQKQ</sequence>
<organism evidence="5 6">
    <name type="scientific">Rasamsonia emersonii (strain ATCC 16479 / CBS 393.64 / IMI 116815)</name>
    <dbReference type="NCBI Taxonomy" id="1408163"/>
    <lineage>
        <taxon>Eukaryota</taxon>
        <taxon>Fungi</taxon>
        <taxon>Dikarya</taxon>
        <taxon>Ascomycota</taxon>
        <taxon>Pezizomycotina</taxon>
        <taxon>Eurotiomycetes</taxon>
        <taxon>Eurotiomycetidae</taxon>
        <taxon>Eurotiales</taxon>
        <taxon>Trichocomaceae</taxon>
        <taxon>Rasamsonia</taxon>
    </lineage>
</organism>
<evidence type="ECO:0000256" key="3">
    <source>
        <dbReference type="ARBA" id="ARBA00023242"/>
    </source>
</evidence>
<dbReference type="RefSeq" id="XP_013326614.1">
    <property type="nucleotide sequence ID" value="XM_013471160.1"/>
</dbReference>
<feature type="compositionally biased region" description="Acidic residues" evidence="4">
    <location>
        <begin position="1054"/>
        <end position="1064"/>
    </location>
</feature>
<dbReference type="PANTHER" id="PTHR13471:SF0">
    <property type="entry name" value="NUCLEAR EXOSOME REGULATOR NRDE2"/>
    <property type="match status" value="1"/>
</dbReference>
<proteinExistence type="inferred from homology"/>
<feature type="compositionally biased region" description="Polar residues" evidence="4">
    <location>
        <begin position="1023"/>
        <end position="1033"/>
    </location>
</feature>
<feature type="region of interest" description="Disordered" evidence="4">
    <location>
        <begin position="1023"/>
        <end position="1064"/>
    </location>
</feature>
<dbReference type="PANTHER" id="PTHR13471">
    <property type="entry name" value="TETRATRICOPEPTIDE-LIKE HELICAL"/>
    <property type="match status" value="1"/>
</dbReference>
<reference evidence="5 6" key="1">
    <citation type="submission" date="2015-04" db="EMBL/GenBank/DDBJ databases">
        <authorList>
            <person name="Heijne W.H."/>
            <person name="Fedorova N.D."/>
            <person name="Nierman W.C."/>
            <person name="Vollebregt A.W."/>
            <person name="Zhao Z."/>
            <person name="Wu L."/>
            <person name="Kumar M."/>
            <person name="Stam H."/>
            <person name="van den Berg M.A."/>
            <person name="Pel H.J."/>
        </authorList>
    </citation>
    <scope>NUCLEOTIDE SEQUENCE [LARGE SCALE GENOMIC DNA]</scope>
    <source>
        <strain evidence="5 6">CBS 393.64</strain>
    </source>
</reference>
<dbReference type="EMBL" id="LASV01000299">
    <property type="protein sequence ID" value="KKA20002.1"/>
    <property type="molecule type" value="Genomic_DNA"/>
</dbReference>
<evidence type="ECO:0000313" key="5">
    <source>
        <dbReference type="EMBL" id="KKA20002.1"/>
    </source>
</evidence>
<comment type="caution">
    <text evidence="5">The sequence shown here is derived from an EMBL/GenBank/DDBJ whole genome shotgun (WGS) entry which is preliminary data.</text>
</comment>
<dbReference type="GO" id="GO:0071013">
    <property type="term" value="C:catalytic step 2 spliceosome"/>
    <property type="evidence" value="ECO:0007669"/>
    <property type="project" value="TreeGrafter"/>
</dbReference>
<keyword evidence="3" id="KW-0539">Nucleus</keyword>